<dbReference type="RefSeq" id="WP_376812217.1">
    <property type="nucleotide sequence ID" value="NZ_JBHSDY010000003.1"/>
</dbReference>
<reference evidence="2" key="1">
    <citation type="journal article" date="2019" name="Int. J. Syst. Evol. Microbiol.">
        <title>The Global Catalogue of Microorganisms (GCM) 10K type strain sequencing project: providing services to taxonomists for standard genome sequencing and annotation.</title>
        <authorList>
            <consortium name="The Broad Institute Genomics Platform"/>
            <consortium name="The Broad Institute Genome Sequencing Center for Infectious Disease"/>
            <person name="Wu L."/>
            <person name="Ma J."/>
        </authorList>
    </citation>
    <scope>NUCLEOTIDE SEQUENCE [LARGE SCALE GENOMIC DNA]</scope>
    <source>
        <strain evidence="2">CGMCC 1.19029</strain>
    </source>
</reference>
<evidence type="ECO:0000313" key="1">
    <source>
        <dbReference type="EMBL" id="MFC4297664.1"/>
    </source>
</evidence>
<dbReference type="Proteomes" id="UP001595756">
    <property type="component" value="Unassembled WGS sequence"/>
</dbReference>
<dbReference type="EMBL" id="JBHSDY010000003">
    <property type="protein sequence ID" value="MFC4297664.1"/>
    <property type="molecule type" value="Genomic_DNA"/>
</dbReference>
<accession>A0ABV8RXT7</accession>
<dbReference type="Pfam" id="PF07520">
    <property type="entry name" value="SrfB"/>
    <property type="match status" value="1"/>
</dbReference>
<sequence length="1011" mass="113101">MYPEIPRYENEISLVADTGLQFMDFALLLDIRKEPSGQFARLSDKTLTRLFHNEDRDYHFYEPVPGEVQRAKPLDDLDTSMKSSLALLEGLWLPLPFFRFTHPARFEEGPCNWARARLVTLAEPDILGNTHRLTLAFDTRLMPAAKGAAYLAPNEEDLRSGSLFRIAFTCQEISWFLSQDWVSEWLQETYRERIGRKPMDEIEADLKALRHLAHYLNFLSLMSCTAVSRESEVEPKVAIPDIKVVDKKGSYGSKPIPVDLILDVGNSRTCGILIEDHAQSGSGLKQNYVLQLRDLGSADQVYSEAFQSCVEFAQASFGKDHLSVKSGRHDAFQWPTIARVGGEAARLAARRLGTEGSTGLSSPKRYLWDEKAYDHGWRFNTAYVASENEPLATAAPFSTLINDLGDALYTLDEDERMPVFSPKYSRSSLMTFMLAEVLTQALSQINSPGQRSRQGHARTPRNLRKIILTVPPGMPQAERSLFQNRVEQARNLVWASLGWIDGEQAPEDTQTEDDIKVPDIVIKWDEASCGQLVYLYTEICENYAGHPEEFFADLAQADKPRRDRITIGTIDIGGGTTDLVITDYSLNGGQGSGSNVFIVPEQRFRDGFKVAGDDILLDAIQMFILPNLEQALRQAGIAEPEPLLSKLCGSDSISVQDGVLRQQLNLQVFTPLALRLLKDYEHYDPEMPPPAQTLSYREWLGDQAISTSVRDFVNTEVSRACGRAGAFELNEVPLSMDLGAVHAAFFSETFNLCKTLTALCEVVHAYRCDILLLTGRPSNLPGVPLFVRKLLPLPPSRILPMRHYRSGSWFPFHVNGRIQDPKATASVGAMLCWLCENSRLPNFYFQTAELRPYSTLRHLGIIDSNNIIKDADLAYTDIPVDAESNCIQLPEDSESGPAIEMRGDIRLGFRQLALQRWAAAPLYNLQYTDRGRKAYADSHQSLVLRVTLKARPQAKKQAAAGLISDRLEIASATSQDGEDMKRLITLELNTMLGAGLGDSKYWLDSGSVKRT</sequence>
<dbReference type="InterPro" id="IPR009216">
    <property type="entry name" value="Virulence_factor_SrfB"/>
</dbReference>
<proteinExistence type="predicted"/>
<protein>
    <submittedName>
        <fullName evidence="1">Virulence factor SrfB</fullName>
    </submittedName>
</protein>
<name>A0ABV8RXT7_9BURK</name>
<comment type="caution">
    <text evidence="1">The sequence shown here is derived from an EMBL/GenBank/DDBJ whole genome shotgun (WGS) entry which is preliminary data.</text>
</comment>
<gene>
    <name evidence="1" type="ORF">ACFO0J_06380</name>
</gene>
<keyword evidence="2" id="KW-1185">Reference proteome</keyword>
<evidence type="ECO:0000313" key="2">
    <source>
        <dbReference type="Proteomes" id="UP001595756"/>
    </source>
</evidence>
<dbReference type="PIRSF" id="PIRSF034585">
    <property type="entry name" value="SrfB"/>
    <property type="match status" value="1"/>
</dbReference>
<organism evidence="1 2">
    <name type="scientific">Castellaniella hirudinis</name>
    <dbReference type="NCBI Taxonomy" id="1144617"/>
    <lineage>
        <taxon>Bacteria</taxon>
        <taxon>Pseudomonadati</taxon>
        <taxon>Pseudomonadota</taxon>
        <taxon>Betaproteobacteria</taxon>
        <taxon>Burkholderiales</taxon>
        <taxon>Alcaligenaceae</taxon>
        <taxon>Castellaniella</taxon>
    </lineage>
</organism>